<accession>A0A4S4NKA5</accession>
<reference evidence="2 3" key="1">
    <citation type="submission" date="2019-04" db="EMBL/GenBank/DDBJ databases">
        <title>Lewinella litorea sp. nov., isolated from a marine sand.</title>
        <authorList>
            <person name="Yoon J.-H."/>
        </authorList>
    </citation>
    <scope>NUCLEOTIDE SEQUENCE [LARGE SCALE GENOMIC DNA]</scope>
    <source>
        <strain evidence="2 3">HSMS-39</strain>
    </source>
</reference>
<dbReference type="RefSeq" id="WP_136459508.1">
    <property type="nucleotide sequence ID" value="NZ_SRSF01000004.1"/>
</dbReference>
<feature type="transmembrane region" description="Helical" evidence="1">
    <location>
        <begin position="6"/>
        <end position="26"/>
    </location>
</feature>
<evidence type="ECO:0000256" key="1">
    <source>
        <dbReference type="SAM" id="Phobius"/>
    </source>
</evidence>
<dbReference type="AlphaFoldDB" id="A0A4S4NKA5"/>
<dbReference type="EMBL" id="SRSF01000004">
    <property type="protein sequence ID" value="THH39375.1"/>
    <property type="molecule type" value="Genomic_DNA"/>
</dbReference>
<feature type="transmembrane region" description="Helical" evidence="1">
    <location>
        <begin position="68"/>
        <end position="91"/>
    </location>
</feature>
<feature type="transmembrane region" description="Helical" evidence="1">
    <location>
        <begin position="38"/>
        <end position="62"/>
    </location>
</feature>
<gene>
    <name evidence="2" type="ORF">E4021_11520</name>
</gene>
<evidence type="ECO:0000313" key="3">
    <source>
        <dbReference type="Proteomes" id="UP000308528"/>
    </source>
</evidence>
<proteinExistence type="predicted"/>
<dbReference type="OrthoDB" id="1495921at2"/>
<organism evidence="2 3">
    <name type="scientific">Neolewinella litorea</name>
    <dbReference type="NCBI Taxonomy" id="2562452"/>
    <lineage>
        <taxon>Bacteria</taxon>
        <taxon>Pseudomonadati</taxon>
        <taxon>Bacteroidota</taxon>
        <taxon>Saprospiria</taxon>
        <taxon>Saprospirales</taxon>
        <taxon>Lewinellaceae</taxon>
        <taxon>Neolewinella</taxon>
    </lineage>
</organism>
<protein>
    <submittedName>
        <fullName evidence="2">Uncharacterized protein</fullName>
    </submittedName>
</protein>
<feature type="transmembrane region" description="Helical" evidence="1">
    <location>
        <begin position="103"/>
        <end position="124"/>
    </location>
</feature>
<name>A0A4S4NKA5_9BACT</name>
<dbReference type="Proteomes" id="UP000308528">
    <property type="component" value="Unassembled WGS sequence"/>
</dbReference>
<comment type="caution">
    <text evidence="2">The sequence shown here is derived from an EMBL/GenBank/DDBJ whole genome shotgun (WGS) entry which is preliminary data.</text>
</comment>
<keyword evidence="1" id="KW-0812">Transmembrane</keyword>
<sequence length="127" mass="14095">MINILLWMGIHVFVPAGGVLAYLIMLKRMKKEHTSCPPVRSLLLVFASYGGVLLVLLTALFWKWSALASFGAAYLVLGAPLIMGAVAYMQFPTRVLSKYHSLVYRLALIYAIAIPVVVLALRAFNLW</sequence>
<evidence type="ECO:0000313" key="2">
    <source>
        <dbReference type="EMBL" id="THH39375.1"/>
    </source>
</evidence>
<keyword evidence="3" id="KW-1185">Reference proteome</keyword>
<keyword evidence="1" id="KW-0472">Membrane</keyword>
<keyword evidence="1" id="KW-1133">Transmembrane helix</keyword>